<evidence type="ECO:0000256" key="1">
    <source>
        <dbReference type="ARBA" id="ARBA00022737"/>
    </source>
</evidence>
<name>A0A024TGJ2_9STRA</name>
<feature type="repeat" description="ANK" evidence="3">
    <location>
        <begin position="182"/>
        <end position="214"/>
    </location>
</feature>
<dbReference type="VEuPathDB" id="FungiDB:H310_12741"/>
<dbReference type="InterPro" id="IPR036770">
    <property type="entry name" value="Ankyrin_rpt-contain_sf"/>
</dbReference>
<organism evidence="5">
    <name type="scientific">Aphanomyces invadans</name>
    <dbReference type="NCBI Taxonomy" id="157072"/>
    <lineage>
        <taxon>Eukaryota</taxon>
        <taxon>Sar</taxon>
        <taxon>Stramenopiles</taxon>
        <taxon>Oomycota</taxon>
        <taxon>Saprolegniomycetes</taxon>
        <taxon>Saprolegniales</taxon>
        <taxon>Verrucalvaceae</taxon>
        <taxon>Aphanomyces</taxon>
    </lineage>
</organism>
<dbReference type="Pfam" id="PF12796">
    <property type="entry name" value="Ank_2"/>
    <property type="match status" value="1"/>
</dbReference>
<dbReference type="InterPro" id="IPR002110">
    <property type="entry name" value="Ankyrin_rpt"/>
</dbReference>
<dbReference type="SUPFAM" id="SSF48403">
    <property type="entry name" value="Ankyrin repeat"/>
    <property type="match status" value="1"/>
</dbReference>
<dbReference type="AlphaFoldDB" id="A0A024TGJ2"/>
<evidence type="ECO:0000313" key="5">
    <source>
        <dbReference type="EMBL" id="ETV93129.1"/>
    </source>
</evidence>
<reference evidence="5" key="1">
    <citation type="submission" date="2013-12" db="EMBL/GenBank/DDBJ databases">
        <title>The Genome Sequence of Aphanomyces invadans NJM9701.</title>
        <authorList>
            <consortium name="The Broad Institute Genomics Platform"/>
            <person name="Russ C."/>
            <person name="Tyler B."/>
            <person name="van West P."/>
            <person name="Dieguez-Uribeondo J."/>
            <person name="Young S.K."/>
            <person name="Zeng Q."/>
            <person name="Gargeya S."/>
            <person name="Fitzgerald M."/>
            <person name="Abouelleil A."/>
            <person name="Alvarado L."/>
            <person name="Chapman S.B."/>
            <person name="Gainer-Dewar J."/>
            <person name="Goldberg J."/>
            <person name="Griggs A."/>
            <person name="Gujja S."/>
            <person name="Hansen M."/>
            <person name="Howarth C."/>
            <person name="Imamovic A."/>
            <person name="Ireland A."/>
            <person name="Larimer J."/>
            <person name="McCowan C."/>
            <person name="Murphy C."/>
            <person name="Pearson M."/>
            <person name="Poon T.W."/>
            <person name="Priest M."/>
            <person name="Roberts A."/>
            <person name="Saif S."/>
            <person name="Shea T."/>
            <person name="Sykes S."/>
            <person name="Wortman J."/>
            <person name="Nusbaum C."/>
            <person name="Birren B."/>
        </authorList>
    </citation>
    <scope>NUCLEOTIDE SEQUENCE [LARGE SCALE GENOMIC DNA]</scope>
    <source>
        <strain evidence="5">NJM9701</strain>
    </source>
</reference>
<dbReference type="STRING" id="157072.A0A024TGJ2"/>
<dbReference type="PROSITE" id="PS50088">
    <property type="entry name" value="ANK_REPEAT"/>
    <property type="match status" value="2"/>
</dbReference>
<keyword evidence="2 3" id="KW-0040">ANK repeat</keyword>
<dbReference type="GeneID" id="20089791"/>
<dbReference type="PANTHER" id="PTHR24171">
    <property type="entry name" value="ANKYRIN REPEAT DOMAIN-CONTAINING PROTEIN 39-RELATED"/>
    <property type="match status" value="1"/>
</dbReference>
<dbReference type="eggNOG" id="KOG4177">
    <property type="taxonomic scope" value="Eukaryota"/>
</dbReference>
<dbReference type="EMBL" id="KI913994">
    <property type="protein sequence ID" value="ETV93129.1"/>
    <property type="molecule type" value="Genomic_DNA"/>
</dbReference>
<feature type="repeat" description="ANK" evidence="3">
    <location>
        <begin position="140"/>
        <end position="165"/>
    </location>
</feature>
<dbReference type="PANTHER" id="PTHR24171:SF8">
    <property type="entry name" value="BRCA1-ASSOCIATED RING DOMAIN PROTEIN 1"/>
    <property type="match status" value="1"/>
</dbReference>
<feature type="region of interest" description="Disordered" evidence="4">
    <location>
        <begin position="252"/>
        <end position="276"/>
    </location>
</feature>
<dbReference type="RefSeq" id="XP_008878151.1">
    <property type="nucleotide sequence ID" value="XM_008879929.1"/>
</dbReference>
<dbReference type="Gene3D" id="1.25.40.20">
    <property type="entry name" value="Ankyrin repeat-containing domain"/>
    <property type="match status" value="1"/>
</dbReference>
<gene>
    <name evidence="5" type="ORF">H310_12741</name>
</gene>
<dbReference type="PROSITE" id="PS50297">
    <property type="entry name" value="ANK_REP_REGION"/>
    <property type="match status" value="2"/>
</dbReference>
<sequence>MARPTTQAALPRHEDDLLEYMKAMPKKAPRQDKLRPQHTKRAISTARAVRRTVSTIAKRHRDLQADFGFGCNVDEHIQFGKCLDGRCMERLDWEVGKLSEGSHHFRDKDLSLHHACQLGNEFAIQHLVHLRPNFNATNDHGQTALHIACRVGPVDVVRCMLAANAVATPPSHRMDLNTQDNDGNTCLHEAAKANQLEITQCLLEAGGRWNVANRDGKLAEHVCGRDQRIFHLLKQHAIAGDLGDELHDLAAKSTSAQRHERIQQRDIASHQLHTRQ</sequence>
<dbReference type="GO" id="GO:0004842">
    <property type="term" value="F:ubiquitin-protein transferase activity"/>
    <property type="evidence" value="ECO:0007669"/>
    <property type="project" value="TreeGrafter"/>
</dbReference>
<keyword evidence="1" id="KW-0677">Repeat</keyword>
<evidence type="ECO:0000256" key="2">
    <source>
        <dbReference type="ARBA" id="ARBA00023043"/>
    </source>
</evidence>
<proteinExistence type="predicted"/>
<feature type="compositionally biased region" description="Basic and acidic residues" evidence="4">
    <location>
        <begin position="257"/>
        <end position="268"/>
    </location>
</feature>
<evidence type="ECO:0000256" key="3">
    <source>
        <dbReference type="PROSITE-ProRule" id="PRU00023"/>
    </source>
</evidence>
<dbReference type="GO" id="GO:0085020">
    <property type="term" value="P:protein K6-linked ubiquitination"/>
    <property type="evidence" value="ECO:0007669"/>
    <property type="project" value="TreeGrafter"/>
</dbReference>
<dbReference type="SMART" id="SM00248">
    <property type="entry name" value="ANK"/>
    <property type="match status" value="3"/>
</dbReference>
<evidence type="ECO:0000256" key="4">
    <source>
        <dbReference type="SAM" id="MobiDB-lite"/>
    </source>
</evidence>
<dbReference type="OrthoDB" id="341259at2759"/>
<protein>
    <submittedName>
        <fullName evidence="5">Uncharacterized protein</fullName>
    </submittedName>
</protein>
<accession>A0A024TGJ2</accession>